<evidence type="ECO:0000313" key="2">
    <source>
        <dbReference type="Proteomes" id="UP000000226"/>
    </source>
</evidence>
<dbReference type="Gramene" id="ESW24054">
    <property type="protein sequence ID" value="ESW24054"/>
    <property type="gene ID" value="PHAVU_004G098500g"/>
</dbReference>
<dbReference type="OrthoDB" id="1432083at2759"/>
<proteinExistence type="predicted"/>
<organism evidence="1 2">
    <name type="scientific">Phaseolus vulgaris</name>
    <name type="common">Kidney bean</name>
    <name type="synonym">French bean</name>
    <dbReference type="NCBI Taxonomy" id="3885"/>
    <lineage>
        <taxon>Eukaryota</taxon>
        <taxon>Viridiplantae</taxon>
        <taxon>Streptophyta</taxon>
        <taxon>Embryophyta</taxon>
        <taxon>Tracheophyta</taxon>
        <taxon>Spermatophyta</taxon>
        <taxon>Magnoliopsida</taxon>
        <taxon>eudicotyledons</taxon>
        <taxon>Gunneridae</taxon>
        <taxon>Pentapetalae</taxon>
        <taxon>rosids</taxon>
        <taxon>fabids</taxon>
        <taxon>Fabales</taxon>
        <taxon>Fabaceae</taxon>
        <taxon>Papilionoideae</taxon>
        <taxon>50 kb inversion clade</taxon>
        <taxon>NPAAA clade</taxon>
        <taxon>indigoferoid/millettioid clade</taxon>
        <taxon>Phaseoleae</taxon>
        <taxon>Phaseolus</taxon>
    </lineage>
</organism>
<dbReference type="AlphaFoldDB" id="V7C1M9"/>
<keyword evidence="2" id="KW-1185">Reference proteome</keyword>
<accession>V7C1M9</accession>
<dbReference type="OMA" id="FINGFHM"/>
<name>V7C1M9_PHAVU</name>
<gene>
    <name evidence="1" type="ORF">PHAVU_004G098500g</name>
</gene>
<evidence type="ECO:0000313" key="1">
    <source>
        <dbReference type="EMBL" id="ESW24054.1"/>
    </source>
</evidence>
<protein>
    <submittedName>
        <fullName evidence="1">Uncharacterized protein</fullName>
    </submittedName>
</protein>
<dbReference type="EMBL" id="CM002291">
    <property type="protein sequence ID" value="ESW24054.1"/>
    <property type="molecule type" value="Genomic_DNA"/>
</dbReference>
<dbReference type="Proteomes" id="UP000000226">
    <property type="component" value="Chromosome 4"/>
</dbReference>
<reference evidence="2" key="1">
    <citation type="journal article" date="2014" name="Nat. Genet.">
        <title>A reference genome for common bean and genome-wide analysis of dual domestications.</title>
        <authorList>
            <person name="Schmutz J."/>
            <person name="McClean P.E."/>
            <person name="Mamidi S."/>
            <person name="Wu G.A."/>
            <person name="Cannon S.B."/>
            <person name="Grimwood J."/>
            <person name="Jenkins J."/>
            <person name="Shu S."/>
            <person name="Song Q."/>
            <person name="Chavarro C."/>
            <person name="Torres-Torres M."/>
            <person name="Geffroy V."/>
            <person name="Moghaddam S.M."/>
            <person name="Gao D."/>
            <person name="Abernathy B."/>
            <person name="Barry K."/>
            <person name="Blair M."/>
            <person name="Brick M.A."/>
            <person name="Chovatia M."/>
            <person name="Gepts P."/>
            <person name="Goodstein D.M."/>
            <person name="Gonzales M."/>
            <person name="Hellsten U."/>
            <person name="Hyten D.L."/>
            <person name="Jia G."/>
            <person name="Kelly J.D."/>
            <person name="Kudrna D."/>
            <person name="Lee R."/>
            <person name="Richard M.M."/>
            <person name="Miklas P.N."/>
            <person name="Osorno J.M."/>
            <person name="Rodrigues J."/>
            <person name="Thareau V."/>
            <person name="Urrea C.A."/>
            <person name="Wang M."/>
            <person name="Yu Y."/>
            <person name="Zhang M."/>
            <person name="Wing R.A."/>
            <person name="Cregan P.B."/>
            <person name="Rokhsar D.S."/>
            <person name="Jackson S.A."/>
        </authorList>
    </citation>
    <scope>NUCLEOTIDE SEQUENCE [LARGE SCALE GENOMIC DNA]</scope>
    <source>
        <strain evidence="2">cv. G19833</strain>
    </source>
</reference>
<sequence length="138" mass="16307">MENVDIYGFLEPQSIQNSGNKKYDCQTYIQRWIQTSRKRISFAHFINGFHMSFGLVAYDLVSLAIDVLPIDNIVVWFSSLHRKSSQDRKIVVQSTNIIQLTYISQLFEDTEPLSIQSLKQIHQEWTKYFLQIRNENMQ</sequence>
<dbReference type="SMR" id="V7C1M9"/>